<organism evidence="8 9">
    <name type="scientific">Mugilogobius chulae</name>
    <name type="common">yellowstripe goby</name>
    <dbReference type="NCBI Taxonomy" id="88201"/>
    <lineage>
        <taxon>Eukaryota</taxon>
        <taxon>Metazoa</taxon>
        <taxon>Chordata</taxon>
        <taxon>Craniata</taxon>
        <taxon>Vertebrata</taxon>
        <taxon>Euteleostomi</taxon>
        <taxon>Actinopterygii</taxon>
        <taxon>Neopterygii</taxon>
        <taxon>Teleostei</taxon>
        <taxon>Neoteleostei</taxon>
        <taxon>Acanthomorphata</taxon>
        <taxon>Gobiaria</taxon>
        <taxon>Gobiiformes</taxon>
        <taxon>Gobioidei</taxon>
        <taxon>Gobiidae</taxon>
        <taxon>Gobionellinae</taxon>
        <taxon>Mugilogobius</taxon>
    </lineage>
</organism>
<keyword evidence="3" id="KW-0863">Zinc-finger</keyword>
<dbReference type="PANTHER" id="PTHR15491:SF9">
    <property type="entry name" value="CIP1-INTERACTING ZINC FINGER PROTEIN"/>
    <property type="match status" value="1"/>
</dbReference>
<keyword evidence="4" id="KW-0862">Zinc</keyword>
<reference evidence="9" key="1">
    <citation type="submission" date="2024-04" db="EMBL/GenBank/DDBJ databases">
        <title>Salinicola lusitanus LLJ914,a marine bacterium isolated from the Okinawa Trough.</title>
        <authorList>
            <person name="Li J."/>
        </authorList>
    </citation>
    <scope>NUCLEOTIDE SEQUENCE [LARGE SCALE GENOMIC DNA]</scope>
</reference>
<dbReference type="InterPro" id="IPR003604">
    <property type="entry name" value="Matrin/U1-like-C_Znf_C2H2"/>
</dbReference>
<evidence type="ECO:0000256" key="2">
    <source>
        <dbReference type="ARBA" id="ARBA00022723"/>
    </source>
</evidence>
<dbReference type="PROSITE" id="PS00028">
    <property type="entry name" value="ZINC_FINGER_C2H2_1"/>
    <property type="match status" value="1"/>
</dbReference>
<dbReference type="GO" id="GO:0008270">
    <property type="term" value="F:zinc ion binding"/>
    <property type="evidence" value="ECO:0007669"/>
    <property type="project" value="UniProtKB-KW"/>
</dbReference>
<feature type="compositionally biased region" description="Basic residues" evidence="6">
    <location>
        <begin position="269"/>
        <end position="280"/>
    </location>
</feature>
<keyword evidence="9" id="KW-1185">Reference proteome</keyword>
<evidence type="ECO:0000313" key="8">
    <source>
        <dbReference type="EMBL" id="KAK7896015.1"/>
    </source>
</evidence>
<dbReference type="PROSITE" id="PS50171">
    <property type="entry name" value="ZF_MATRIN"/>
    <property type="match status" value="1"/>
</dbReference>
<dbReference type="GO" id="GO:0005634">
    <property type="term" value="C:nucleus"/>
    <property type="evidence" value="ECO:0007669"/>
    <property type="project" value="UniProtKB-SubCell"/>
</dbReference>
<dbReference type="AlphaFoldDB" id="A0AAW0NBM2"/>
<evidence type="ECO:0000313" key="9">
    <source>
        <dbReference type="Proteomes" id="UP001460270"/>
    </source>
</evidence>
<dbReference type="SUPFAM" id="SSF57667">
    <property type="entry name" value="beta-beta-alpha zinc fingers"/>
    <property type="match status" value="1"/>
</dbReference>
<feature type="compositionally biased region" description="Low complexity" evidence="6">
    <location>
        <begin position="215"/>
        <end position="229"/>
    </location>
</feature>
<dbReference type="Proteomes" id="UP001460270">
    <property type="component" value="Unassembled WGS sequence"/>
</dbReference>
<keyword evidence="2" id="KW-0479">Metal-binding</keyword>
<evidence type="ECO:0000256" key="5">
    <source>
        <dbReference type="ARBA" id="ARBA00023242"/>
    </source>
</evidence>
<feature type="domain" description="Matrin-type" evidence="7">
    <location>
        <begin position="116"/>
        <end position="147"/>
    </location>
</feature>
<feature type="compositionally biased region" description="Polar residues" evidence="6">
    <location>
        <begin position="230"/>
        <end position="248"/>
    </location>
</feature>
<comment type="subcellular location">
    <subcellularLocation>
        <location evidence="1">Nucleus</location>
    </subcellularLocation>
</comment>
<evidence type="ECO:0000256" key="1">
    <source>
        <dbReference type="ARBA" id="ARBA00004123"/>
    </source>
</evidence>
<feature type="compositionally biased region" description="Polar residues" evidence="6">
    <location>
        <begin position="189"/>
        <end position="214"/>
    </location>
</feature>
<accession>A0AAW0NBM2</accession>
<dbReference type="EMBL" id="JBBPFD010000015">
    <property type="protein sequence ID" value="KAK7896015.1"/>
    <property type="molecule type" value="Genomic_DNA"/>
</dbReference>
<feature type="region of interest" description="Disordered" evidence="6">
    <location>
        <begin position="189"/>
        <end position="280"/>
    </location>
</feature>
<evidence type="ECO:0000256" key="4">
    <source>
        <dbReference type="ARBA" id="ARBA00022833"/>
    </source>
</evidence>
<evidence type="ECO:0000259" key="7">
    <source>
        <dbReference type="PROSITE" id="PS50171"/>
    </source>
</evidence>
<name>A0AAW0NBM2_9GOBI</name>
<sequence length="280" mass="30914">MAISCCTICKKQFKSSQIFIQHLQTSEHRKKVEMVQEDECQNEELSKIPDGFLVEEEGGVSGDEDHLELSNAEEENLNKEDGEAPKEVTLEDMDDSVQYNPDVLYGGKFFVPVAGFICRLCNKFYHFESSDLHSHCKSLEHFENLKRFKTDQKYEARTLVSGSSAASSRPVTELSSRQVTVSVCRLHTQAQSPTAEPTEDLQPTPSSGGADTEQTSVEEAAATSVSAEAQDSQTVPAAATTDSTISNEENVEAPKQVNGKKGAKTTTTPRRRTSRTTNRR</sequence>
<evidence type="ECO:0000256" key="6">
    <source>
        <dbReference type="SAM" id="MobiDB-lite"/>
    </source>
</evidence>
<dbReference type="GO" id="GO:0003676">
    <property type="term" value="F:nucleic acid binding"/>
    <property type="evidence" value="ECO:0007669"/>
    <property type="project" value="InterPro"/>
</dbReference>
<comment type="caution">
    <text evidence="8">The sequence shown here is derived from an EMBL/GenBank/DDBJ whole genome shotgun (WGS) entry which is preliminary data.</text>
</comment>
<dbReference type="InterPro" id="IPR026811">
    <property type="entry name" value="CIZ1"/>
</dbReference>
<dbReference type="InterPro" id="IPR000690">
    <property type="entry name" value="Matrin/U1-C_Znf_C2H2"/>
</dbReference>
<dbReference type="SMART" id="SM00451">
    <property type="entry name" value="ZnF_U1"/>
    <property type="match status" value="2"/>
</dbReference>
<dbReference type="InterPro" id="IPR036236">
    <property type="entry name" value="Znf_C2H2_sf"/>
</dbReference>
<dbReference type="PANTHER" id="PTHR15491">
    <property type="match status" value="1"/>
</dbReference>
<keyword evidence="5" id="KW-0539">Nucleus</keyword>
<proteinExistence type="predicted"/>
<gene>
    <name evidence="8" type="ORF">WMY93_021340</name>
</gene>
<dbReference type="InterPro" id="IPR013087">
    <property type="entry name" value="Znf_C2H2_type"/>
</dbReference>
<protein>
    <recommendedName>
        <fullName evidence="7">Matrin-type domain-containing protein</fullName>
    </recommendedName>
</protein>
<evidence type="ECO:0000256" key="3">
    <source>
        <dbReference type="ARBA" id="ARBA00022771"/>
    </source>
</evidence>